<dbReference type="OrthoDB" id="3759589at2"/>
<reference evidence="4 5" key="1">
    <citation type="submission" date="2018-08" db="EMBL/GenBank/DDBJ databases">
        <title>Actinomadura spongicola sp. nov., isolated from marine sponge Leucetta chagosensis.</title>
        <authorList>
            <person name="Li L."/>
            <person name="Lin H.W."/>
        </authorList>
    </citation>
    <scope>NUCLEOTIDE SEQUENCE [LARGE SCALE GENOMIC DNA]</scope>
    <source>
        <strain evidence="4 5">LHW52907</strain>
    </source>
</reference>
<name>A0A372GMC3_9ACTN</name>
<dbReference type="InterPro" id="IPR050922">
    <property type="entry name" value="LytR/CpsA/Psr_CW_biosynth"/>
</dbReference>
<dbReference type="NCBIfam" id="TIGR00350">
    <property type="entry name" value="lytR_cpsA_psr"/>
    <property type="match status" value="1"/>
</dbReference>
<evidence type="ECO:0000313" key="4">
    <source>
        <dbReference type="EMBL" id="RFS86547.1"/>
    </source>
</evidence>
<keyword evidence="2" id="KW-1133">Transmembrane helix</keyword>
<gene>
    <name evidence="4" type="ORF">D0T12_08240</name>
</gene>
<organism evidence="4 5">
    <name type="scientific">Actinomadura spongiicola</name>
    <dbReference type="NCBI Taxonomy" id="2303421"/>
    <lineage>
        <taxon>Bacteria</taxon>
        <taxon>Bacillati</taxon>
        <taxon>Actinomycetota</taxon>
        <taxon>Actinomycetes</taxon>
        <taxon>Streptosporangiales</taxon>
        <taxon>Thermomonosporaceae</taxon>
        <taxon>Actinomadura</taxon>
    </lineage>
</organism>
<dbReference type="RefSeq" id="WP_117398829.1">
    <property type="nucleotide sequence ID" value="NZ_QVNQ01000002.1"/>
</dbReference>
<sequence>MDDLELIRDLGRELEHEPAPSLLRQRERLMDAAAAGWRRGPGRWTLFGAVAAVAAAAVTAVAIVVPAALTGGDARPAGMDITARNPGNALNLLVIGSDTRPRVNEARSDTIVMVHVPADRKNIRAVSVPRDLLVDDIPCRGVRGKGRAPINTSFSLGGAACTRMALESLTKARFDQTVVVDFNGFKGMVDALGGVDITLPQAVSDPAAKLKLPRGKQRLDGTQALAYVRARRSLGGGSDIVRVRRQLQFMEALTQRAREQQRRNPVRFGRFLTVAAGSVEATPRWDLRSLRALAGTFRDTGAEDVEFAMLPVRAAPEDSNRLALDPAAAERTFAPFRR</sequence>
<evidence type="ECO:0000256" key="1">
    <source>
        <dbReference type="ARBA" id="ARBA00006068"/>
    </source>
</evidence>
<comment type="caution">
    <text evidence="4">The sequence shown here is derived from an EMBL/GenBank/DDBJ whole genome shotgun (WGS) entry which is preliminary data.</text>
</comment>
<dbReference type="EMBL" id="QVNQ01000002">
    <property type="protein sequence ID" value="RFS86547.1"/>
    <property type="molecule type" value="Genomic_DNA"/>
</dbReference>
<keyword evidence="2" id="KW-0812">Transmembrane</keyword>
<dbReference type="Gene3D" id="3.40.630.190">
    <property type="entry name" value="LCP protein"/>
    <property type="match status" value="1"/>
</dbReference>
<keyword evidence="2" id="KW-0472">Membrane</keyword>
<keyword evidence="5" id="KW-1185">Reference proteome</keyword>
<feature type="transmembrane region" description="Helical" evidence="2">
    <location>
        <begin position="46"/>
        <end position="69"/>
    </location>
</feature>
<protein>
    <submittedName>
        <fullName evidence="4">LytR family transcriptional regulator</fullName>
    </submittedName>
</protein>
<dbReference type="Proteomes" id="UP000262882">
    <property type="component" value="Unassembled WGS sequence"/>
</dbReference>
<accession>A0A372GMC3</accession>
<comment type="similarity">
    <text evidence="1">Belongs to the LytR/CpsA/Psr (LCP) family.</text>
</comment>
<dbReference type="Pfam" id="PF03816">
    <property type="entry name" value="LytR_cpsA_psr"/>
    <property type="match status" value="1"/>
</dbReference>
<dbReference type="PANTHER" id="PTHR33392:SF6">
    <property type="entry name" value="POLYISOPRENYL-TEICHOIC ACID--PEPTIDOGLYCAN TEICHOIC ACID TRANSFERASE TAGU"/>
    <property type="match status" value="1"/>
</dbReference>
<evidence type="ECO:0000313" key="5">
    <source>
        <dbReference type="Proteomes" id="UP000262882"/>
    </source>
</evidence>
<evidence type="ECO:0000259" key="3">
    <source>
        <dbReference type="Pfam" id="PF03816"/>
    </source>
</evidence>
<dbReference type="PANTHER" id="PTHR33392">
    <property type="entry name" value="POLYISOPRENYL-TEICHOIC ACID--PEPTIDOGLYCAN TEICHOIC ACID TRANSFERASE TAGU"/>
    <property type="match status" value="1"/>
</dbReference>
<dbReference type="AlphaFoldDB" id="A0A372GMC3"/>
<evidence type="ECO:0000256" key="2">
    <source>
        <dbReference type="SAM" id="Phobius"/>
    </source>
</evidence>
<dbReference type="InterPro" id="IPR004474">
    <property type="entry name" value="LytR_CpsA_psr"/>
</dbReference>
<feature type="domain" description="Cell envelope-related transcriptional attenuator" evidence="3">
    <location>
        <begin position="107"/>
        <end position="257"/>
    </location>
</feature>
<proteinExistence type="inferred from homology"/>